<reference evidence="1 2" key="1">
    <citation type="journal article" date="2022" name="Int. J. Syst. Evol. Microbiol.">
        <title>Miniphocaeibacter halophilus sp. nov., an ammonium-tolerant acetate-producing bacterium isolated from a biogas system.</title>
        <authorList>
            <person name="Schnurer A."/>
            <person name="Singh A."/>
            <person name="Bi S."/>
            <person name="Qiao W."/>
            <person name="Westerholm M."/>
        </authorList>
    </citation>
    <scope>NUCLEOTIDE SEQUENCE [LARGE SCALE GENOMIC DNA]</scope>
    <source>
        <strain evidence="1 2">AMB_01</strain>
    </source>
</reference>
<name>A0AC61MXF2_9FIRM</name>
<evidence type="ECO:0000313" key="2">
    <source>
        <dbReference type="Proteomes" id="UP000595814"/>
    </source>
</evidence>
<accession>A0AC61MXF2</accession>
<proteinExistence type="predicted"/>
<sequence>MQKIYICEDDITQLQELKEYITNFTLLQGYDMAVDLATTNPDELIEHIRKNKVLGGIYFLDINLHHKLTGFSLGNKIKQIDESSKIIIVTGYEEFSNLTFKYKVEAMDYILKSNPVNMKKRISECLNTIVERAVENPNISRNVFKFKDGDIIRFINYKDIMFFETSTTPHKIKIHLDNGIIEFYGKIKEIVNEELGLIKCHESIVVNKYNISEINRKTRTIRMKNGEETICSTRLIKNLLD</sequence>
<gene>
    <name evidence="1" type="ORF">JFY71_01935</name>
</gene>
<evidence type="ECO:0000313" key="1">
    <source>
        <dbReference type="EMBL" id="QQK08326.1"/>
    </source>
</evidence>
<protein>
    <submittedName>
        <fullName evidence="1">Response regulator transcription factor</fullName>
    </submittedName>
</protein>
<dbReference type="EMBL" id="CP066744">
    <property type="protein sequence ID" value="QQK08326.1"/>
    <property type="molecule type" value="Genomic_DNA"/>
</dbReference>
<organism evidence="1 2">
    <name type="scientific">Miniphocaeibacter halophilus</name>
    <dbReference type="NCBI Taxonomy" id="2931922"/>
    <lineage>
        <taxon>Bacteria</taxon>
        <taxon>Bacillati</taxon>
        <taxon>Bacillota</taxon>
        <taxon>Tissierellia</taxon>
        <taxon>Tissierellales</taxon>
        <taxon>Peptoniphilaceae</taxon>
        <taxon>Miniphocaeibacter</taxon>
    </lineage>
</organism>
<keyword evidence="2" id="KW-1185">Reference proteome</keyword>
<dbReference type="Proteomes" id="UP000595814">
    <property type="component" value="Chromosome"/>
</dbReference>